<dbReference type="EMBL" id="JALLBG020000069">
    <property type="protein sequence ID" value="KAL3768132.1"/>
    <property type="molecule type" value="Genomic_DNA"/>
</dbReference>
<keyword evidence="2" id="KW-0472">Membrane</keyword>
<keyword evidence="6" id="KW-1185">Reference proteome</keyword>
<feature type="coiled-coil region" evidence="1">
    <location>
        <begin position="182"/>
        <end position="209"/>
    </location>
</feature>
<evidence type="ECO:0000256" key="3">
    <source>
        <dbReference type="SAM" id="SignalP"/>
    </source>
</evidence>
<sequence>MMTSLLPIFFFAIATRQFLRARAIILDEDIDAVKVIFDHFATVAKDLRDEIELVYKERCDYGTLSDCDRNNYNDCSSEFPNPQCFDEENFNLTSSECECGINWDTTITKVTFPKAQLSTSDLVENPSDPEVTETACYTRLVETKMVSIYSESENYWEKYEVSDKIAIVTFSDKATVLTLASNNNMEELIIASDENKEELKDKIDSLEADGTTNFYDAFEEGFGLLNASFTNETFAASGTGCNVAIIFLTDGAIAEIKQGAELQEETEKVINLVQTRIEELEANFTRKATIFAYSLGDESDREVMKQIACNTGGIWTHISDDNKDNLISVMGAYYQWFAAGLGAGEGNENFVAWVEPYIFSSDGKLGTSVSVPVYDRTVYPYVFLGVVGVDIYMDAISKIMKVNATEATDWMKNEWIIRDDECPSIVPTECQLEALRSRGGANATCGRCSRFEDILPMPCSTQTMSVYSNGLWVNVDYQGQEYDEKACCNKCSDDIPDPPPDPVEEKEKKAMIVSIAVAASVLAVGLIAALIYRYRNREEVKEVEEVEEVEEEEVEEGVLNVSDPPTLDELRRRFNIIKASTLSDGTATS</sequence>
<comment type="caution">
    <text evidence="5">The sequence shown here is derived from an EMBL/GenBank/DDBJ whole genome shotgun (WGS) entry which is preliminary data.</text>
</comment>
<keyword evidence="3" id="KW-0732">Signal</keyword>
<reference evidence="5 6" key="1">
    <citation type="submission" date="2024-10" db="EMBL/GenBank/DDBJ databases">
        <title>Updated reference genomes for cyclostephanoid diatoms.</title>
        <authorList>
            <person name="Roberts W.R."/>
            <person name="Alverson A.J."/>
        </authorList>
    </citation>
    <scope>NUCLEOTIDE SEQUENCE [LARGE SCALE GENOMIC DNA]</scope>
    <source>
        <strain evidence="5 6">AJA232-27</strain>
    </source>
</reference>
<dbReference type="AlphaFoldDB" id="A0ABD3MWQ5"/>
<dbReference type="PANTHER" id="PTHR10166">
    <property type="entry name" value="VOLTAGE-DEPENDENT CALCIUM CHANNEL SUBUNIT ALPHA-2/DELTA-RELATED"/>
    <property type="match status" value="1"/>
</dbReference>
<accession>A0ABD3MWQ5</accession>
<dbReference type="PANTHER" id="PTHR10166:SF37">
    <property type="entry name" value="STOLID, ISOFORM H"/>
    <property type="match status" value="1"/>
</dbReference>
<evidence type="ECO:0000313" key="6">
    <source>
        <dbReference type="Proteomes" id="UP001530293"/>
    </source>
</evidence>
<organism evidence="5 6">
    <name type="scientific">Discostella pseudostelligera</name>
    <dbReference type="NCBI Taxonomy" id="259834"/>
    <lineage>
        <taxon>Eukaryota</taxon>
        <taxon>Sar</taxon>
        <taxon>Stramenopiles</taxon>
        <taxon>Ochrophyta</taxon>
        <taxon>Bacillariophyta</taxon>
        <taxon>Coscinodiscophyceae</taxon>
        <taxon>Thalassiosirophycidae</taxon>
        <taxon>Stephanodiscales</taxon>
        <taxon>Stephanodiscaceae</taxon>
        <taxon>Discostella</taxon>
    </lineage>
</organism>
<keyword evidence="2" id="KW-0812">Transmembrane</keyword>
<keyword evidence="1" id="KW-0175">Coiled coil</keyword>
<gene>
    <name evidence="5" type="ORF">ACHAWU_002690</name>
</gene>
<feature type="transmembrane region" description="Helical" evidence="2">
    <location>
        <begin position="510"/>
        <end position="532"/>
    </location>
</feature>
<feature type="chain" id="PRO_5044828519" description="VWFA domain-containing protein" evidence="3">
    <location>
        <begin position="22"/>
        <end position="589"/>
    </location>
</feature>
<dbReference type="InterPro" id="IPR002035">
    <property type="entry name" value="VWF_A"/>
</dbReference>
<evidence type="ECO:0000256" key="2">
    <source>
        <dbReference type="SAM" id="Phobius"/>
    </source>
</evidence>
<evidence type="ECO:0000259" key="4">
    <source>
        <dbReference type="PROSITE" id="PS50234"/>
    </source>
</evidence>
<evidence type="ECO:0000256" key="1">
    <source>
        <dbReference type="SAM" id="Coils"/>
    </source>
</evidence>
<dbReference type="Gene3D" id="3.30.450.20">
    <property type="entry name" value="PAS domain"/>
    <property type="match status" value="2"/>
</dbReference>
<dbReference type="Proteomes" id="UP001530293">
    <property type="component" value="Unassembled WGS sequence"/>
</dbReference>
<dbReference type="PROSITE" id="PS50234">
    <property type="entry name" value="VWFA"/>
    <property type="match status" value="1"/>
</dbReference>
<name>A0ABD3MWQ5_9STRA</name>
<dbReference type="InterPro" id="IPR051173">
    <property type="entry name" value="Ca_channel_alpha-2/delta"/>
</dbReference>
<evidence type="ECO:0000313" key="5">
    <source>
        <dbReference type="EMBL" id="KAL3768132.1"/>
    </source>
</evidence>
<proteinExistence type="predicted"/>
<keyword evidence="2" id="KW-1133">Transmembrane helix</keyword>
<dbReference type="Gene3D" id="3.40.50.410">
    <property type="entry name" value="von Willebrand factor, type A domain"/>
    <property type="match status" value="1"/>
</dbReference>
<protein>
    <recommendedName>
        <fullName evidence="4">VWFA domain-containing protein</fullName>
    </recommendedName>
</protein>
<feature type="domain" description="VWFA" evidence="4">
    <location>
        <begin position="164"/>
        <end position="333"/>
    </location>
</feature>
<feature type="signal peptide" evidence="3">
    <location>
        <begin position="1"/>
        <end position="21"/>
    </location>
</feature>
<dbReference type="SUPFAM" id="SSF53300">
    <property type="entry name" value="vWA-like"/>
    <property type="match status" value="1"/>
</dbReference>
<dbReference type="InterPro" id="IPR036465">
    <property type="entry name" value="vWFA_dom_sf"/>
</dbReference>